<proteinExistence type="predicted"/>
<dbReference type="Pfam" id="PF16141">
    <property type="entry name" value="GH18_BT1044-like"/>
    <property type="match status" value="2"/>
</dbReference>
<sequence>MKNYISLHTILCAFLLGASAMLINACSDWNEPETLKFDTIGPESQNPELYARYTESLKEYKKRPHYLVYARLDNAPKVSVSEKDFLRGMPDSLDYVVLTRPEQITDFDREDMKKVQADMGTRILWYADLSKDKDAINKAVSGMSAEGFDGISLSITRTNVPDATQLEKLFASAGPRSKSGKMLFFEGNPADLPTDLHNAFDYIVLNTSGLTTAYDLVFQIDHARQFAGIPSSKLIISAAPEGKLTDIGKESIIGTAGYVVSAGPLAGLGIYNAGNDYYDPQANYKTIRAAIQLLNPSPIK</sequence>
<accession>A0ABT1MI78</accession>
<dbReference type="RefSeq" id="WP_255026750.1">
    <property type="nucleotide sequence ID" value="NZ_JANDHW010000005.1"/>
</dbReference>
<feature type="chain" id="PRO_5045844215" evidence="1">
    <location>
        <begin position="26"/>
        <end position="300"/>
    </location>
</feature>
<keyword evidence="1" id="KW-0732">Signal</keyword>
<dbReference type="Proteomes" id="UP001205603">
    <property type="component" value="Unassembled WGS sequence"/>
</dbReference>
<keyword evidence="3" id="KW-1185">Reference proteome</keyword>
<dbReference type="SUPFAM" id="SSF51445">
    <property type="entry name" value="(Trans)glycosidases"/>
    <property type="match status" value="1"/>
</dbReference>
<evidence type="ECO:0000313" key="3">
    <source>
        <dbReference type="Proteomes" id="UP001205603"/>
    </source>
</evidence>
<dbReference type="InterPro" id="IPR017853">
    <property type="entry name" value="GH"/>
</dbReference>
<keyword evidence="2" id="KW-0378">Hydrolase</keyword>
<reference evidence="2 3" key="1">
    <citation type="submission" date="2022-07" db="EMBL/GenBank/DDBJ databases">
        <title>Fecal culturing of patients with breast cancer.</title>
        <authorList>
            <person name="Teng N.M.Y."/>
            <person name="Kiu R."/>
            <person name="Evans R."/>
            <person name="Baker D.J."/>
            <person name="Zenner C."/>
            <person name="Robinson S.D."/>
            <person name="Hall L.J."/>
        </authorList>
    </citation>
    <scope>NUCLEOTIDE SEQUENCE [LARGE SCALE GENOMIC DNA]</scope>
    <source>
        <strain evidence="2 3">LH1063</strain>
    </source>
</reference>
<dbReference type="EMBL" id="JANDHW010000005">
    <property type="protein sequence ID" value="MCP9611754.1"/>
    <property type="molecule type" value="Genomic_DNA"/>
</dbReference>
<protein>
    <submittedName>
        <fullName evidence="2">Glycoside hydrolase family 18</fullName>
    </submittedName>
</protein>
<comment type="caution">
    <text evidence="2">The sequence shown here is derived from an EMBL/GenBank/DDBJ whole genome shotgun (WGS) entry which is preliminary data.</text>
</comment>
<evidence type="ECO:0000256" key="1">
    <source>
        <dbReference type="SAM" id="SignalP"/>
    </source>
</evidence>
<name>A0ABT1MI78_9BACT</name>
<feature type="signal peptide" evidence="1">
    <location>
        <begin position="1"/>
        <end position="25"/>
    </location>
</feature>
<dbReference type="GO" id="GO:0016787">
    <property type="term" value="F:hydrolase activity"/>
    <property type="evidence" value="ECO:0007669"/>
    <property type="project" value="UniProtKB-KW"/>
</dbReference>
<gene>
    <name evidence="2" type="ORF">NMU02_06590</name>
</gene>
<dbReference type="InterPro" id="IPR032320">
    <property type="entry name" value="GH18_BT1044-like"/>
</dbReference>
<organism evidence="2 3">
    <name type="scientific">Coprobacter tertius</name>
    <dbReference type="NCBI Taxonomy" id="2944915"/>
    <lineage>
        <taxon>Bacteria</taxon>
        <taxon>Pseudomonadati</taxon>
        <taxon>Bacteroidota</taxon>
        <taxon>Bacteroidia</taxon>
        <taxon>Bacteroidales</taxon>
        <taxon>Barnesiellaceae</taxon>
        <taxon>Coprobacter</taxon>
    </lineage>
</organism>
<evidence type="ECO:0000313" key="2">
    <source>
        <dbReference type="EMBL" id="MCP9611754.1"/>
    </source>
</evidence>